<proteinExistence type="predicted"/>
<dbReference type="EMBL" id="MU274916">
    <property type="protein sequence ID" value="KAI0087700.1"/>
    <property type="molecule type" value="Genomic_DNA"/>
</dbReference>
<keyword evidence="2" id="KW-1185">Reference proteome</keyword>
<accession>A0ACB8U120</accession>
<sequence length="850" mass="97072">MYEGDDTTTESQTRATREATIKNMVTDYQNDLKPQPVETSFENCLLFLLSYVLGSENRDELKKELDQLYRWALDLYNTPPAVFPAGKSRSKLTRDIGNCNVKTTEYDRYEPFVKLANKTLEAWELFREELESTTTNGLGFRSPDDKNSLIFQRNDFKSISSTHENIDSYPMHSGSLRSPDIVALPLRTAVQTRAKFRRVKLNPKSWATHAKVYAPSKPHSAPEDFSETLMCWEFKMRPKHKMPTVPTSYGRRTLSECETEPPLSLTSNSPKPQAQPAQPAPTPSQASRPEETGPAQIIEPPPMAVSNGDSACKVSRNATSTKTDGSRNVKSLSRHEANTSEYLTLLPEFDEKEMVPAAIQSAIYAAERLCSSVILTHALNAVIIDEHLWLTWYEHGGCTQTHGLNFVTDFPYLMVLLVILKYFDDVAWGECREAFSTTKDGKVKLNLDNTEFLLDAWRPSKISLFGRGTNAISVTSKSRNPLDSDSTLEGARMTAKIYWPEEARQAEDQILEYAYAVSKQDDVKHVRGHLPVLVASSSFHTKDNRIVKRRELLEIGEGSTRFIRRYCRILVSYTLKPIQNLVKDEFMIARYDCFRCHFELWLNGLHHRDISTNNLMYYRDAEGHVVGVLNDFDLSIVASLADEFESERTGTMAFMATHFMQSDGKSAVHIYEYDVESFIYILLWITRRHGLVKEKAKLFNDRALLNWIRDNSEARETAHTKALKNAWRHANVLQEESNVPLKLAHGEREDVIAKLCTVLLVLKIDAEKESVLGLSVERTVPEYIKELYQRFAVIVEKKDVLRDCGGRKKDVPSTELNILAEKGEASFLWRTVQQMREELVREELEQEKTF</sequence>
<reference evidence="1" key="1">
    <citation type="journal article" date="2021" name="Environ. Microbiol.">
        <title>Gene family expansions and transcriptome signatures uncover fungal adaptations to wood decay.</title>
        <authorList>
            <person name="Hage H."/>
            <person name="Miyauchi S."/>
            <person name="Viragh M."/>
            <person name="Drula E."/>
            <person name="Min B."/>
            <person name="Chaduli D."/>
            <person name="Navarro D."/>
            <person name="Favel A."/>
            <person name="Norest M."/>
            <person name="Lesage-Meessen L."/>
            <person name="Balint B."/>
            <person name="Merenyi Z."/>
            <person name="de Eugenio L."/>
            <person name="Morin E."/>
            <person name="Martinez A.T."/>
            <person name="Baldrian P."/>
            <person name="Stursova M."/>
            <person name="Martinez M.J."/>
            <person name="Novotny C."/>
            <person name="Magnuson J.K."/>
            <person name="Spatafora J.W."/>
            <person name="Maurice S."/>
            <person name="Pangilinan J."/>
            <person name="Andreopoulos W."/>
            <person name="LaButti K."/>
            <person name="Hundley H."/>
            <person name="Na H."/>
            <person name="Kuo A."/>
            <person name="Barry K."/>
            <person name="Lipzen A."/>
            <person name="Henrissat B."/>
            <person name="Riley R."/>
            <person name="Ahrendt S."/>
            <person name="Nagy L.G."/>
            <person name="Grigoriev I.V."/>
            <person name="Martin F."/>
            <person name="Rosso M.N."/>
        </authorList>
    </citation>
    <scope>NUCLEOTIDE SEQUENCE</scope>
    <source>
        <strain evidence="1">CBS 384.51</strain>
    </source>
</reference>
<name>A0ACB8U120_9APHY</name>
<evidence type="ECO:0000313" key="1">
    <source>
        <dbReference type="EMBL" id="KAI0087700.1"/>
    </source>
</evidence>
<gene>
    <name evidence="1" type="ORF">BDY19DRAFT_1057797</name>
</gene>
<comment type="caution">
    <text evidence="1">The sequence shown here is derived from an EMBL/GenBank/DDBJ whole genome shotgun (WGS) entry which is preliminary data.</text>
</comment>
<organism evidence="1 2">
    <name type="scientific">Irpex rosettiformis</name>
    <dbReference type="NCBI Taxonomy" id="378272"/>
    <lineage>
        <taxon>Eukaryota</taxon>
        <taxon>Fungi</taxon>
        <taxon>Dikarya</taxon>
        <taxon>Basidiomycota</taxon>
        <taxon>Agaricomycotina</taxon>
        <taxon>Agaricomycetes</taxon>
        <taxon>Polyporales</taxon>
        <taxon>Irpicaceae</taxon>
        <taxon>Irpex</taxon>
    </lineage>
</organism>
<evidence type="ECO:0000313" key="2">
    <source>
        <dbReference type="Proteomes" id="UP001055072"/>
    </source>
</evidence>
<protein>
    <submittedName>
        <fullName evidence="1">Uncharacterized protein</fullName>
    </submittedName>
</protein>
<dbReference type="Proteomes" id="UP001055072">
    <property type="component" value="Unassembled WGS sequence"/>
</dbReference>